<dbReference type="InterPro" id="IPR011444">
    <property type="entry name" value="DUF1549"/>
</dbReference>
<keyword evidence="1" id="KW-0732">Signal</keyword>
<dbReference type="InterPro" id="IPR011429">
    <property type="entry name" value="Cyt_c_Planctomycete-type"/>
</dbReference>
<dbReference type="InterPro" id="IPR006558">
    <property type="entry name" value="LamG-like"/>
</dbReference>
<dbReference type="Pfam" id="PF07583">
    <property type="entry name" value="PSCyt2"/>
    <property type="match status" value="1"/>
</dbReference>
<dbReference type="SUPFAM" id="SSF49899">
    <property type="entry name" value="Concanavalin A-like lectins/glucanases"/>
    <property type="match status" value="1"/>
</dbReference>
<dbReference type="RefSeq" id="WP_197528384.1">
    <property type="nucleotide sequence ID" value="NZ_CP036278.1"/>
</dbReference>
<reference evidence="5 6" key="1">
    <citation type="submission" date="2019-02" db="EMBL/GenBank/DDBJ databases">
        <title>Deep-cultivation of Planctomycetes and their phenomic and genomic characterization uncovers novel biology.</title>
        <authorList>
            <person name="Wiegand S."/>
            <person name="Jogler M."/>
            <person name="Boedeker C."/>
            <person name="Pinto D."/>
            <person name="Vollmers J."/>
            <person name="Rivas-Marin E."/>
            <person name="Kohn T."/>
            <person name="Peeters S.H."/>
            <person name="Heuer A."/>
            <person name="Rast P."/>
            <person name="Oberbeckmann S."/>
            <person name="Bunk B."/>
            <person name="Jeske O."/>
            <person name="Meyerdierks A."/>
            <person name="Storesund J.E."/>
            <person name="Kallscheuer N."/>
            <person name="Luecker S."/>
            <person name="Lage O.M."/>
            <person name="Pohl T."/>
            <person name="Merkel B.J."/>
            <person name="Hornburger P."/>
            <person name="Mueller R.-W."/>
            <person name="Bruemmer F."/>
            <person name="Labrenz M."/>
            <person name="Spormann A.M."/>
            <person name="Op den Camp H."/>
            <person name="Overmann J."/>
            <person name="Amann R."/>
            <person name="Jetten M.S.M."/>
            <person name="Mascher T."/>
            <person name="Medema M.H."/>
            <person name="Devos D.P."/>
            <person name="Kaster A.-K."/>
            <person name="Ovreas L."/>
            <person name="Rohde M."/>
            <person name="Galperin M.Y."/>
            <person name="Jogler C."/>
        </authorList>
    </citation>
    <scope>NUCLEOTIDE SEQUENCE [LARGE SCALE GENOMIC DNA]</scope>
    <source>
        <strain evidence="5 6">Pan181</strain>
    </source>
</reference>
<dbReference type="InterPro" id="IPR022655">
    <property type="entry name" value="DUF1553"/>
</dbReference>
<feature type="domain" description="LamG-like jellyroll fold" evidence="4">
    <location>
        <begin position="497"/>
        <end position="643"/>
    </location>
</feature>
<dbReference type="EMBL" id="CP036278">
    <property type="protein sequence ID" value="QDU56959.1"/>
    <property type="molecule type" value="Genomic_DNA"/>
</dbReference>
<organism evidence="5 6">
    <name type="scientific">Aeoliella mucimassa</name>
    <dbReference type="NCBI Taxonomy" id="2527972"/>
    <lineage>
        <taxon>Bacteria</taxon>
        <taxon>Pseudomonadati</taxon>
        <taxon>Planctomycetota</taxon>
        <taxon>Planctomycetia</taxon>
        <taxon>Pirellulales</taxon>
        <taxon>Lacipirellulaceae</taxon>
        <taxon>Aeoliella</taxon>
    </lineage>
</organism>
<dbReference type="Pfam" id="PF13385">
    <property type="entry name" value="Laminin_G_3"/>
    <property type="match status" value="1"/>
</dbReference>
<accession>A0A518AQF9</accession>
<protein>
    <submittedName>
        <fullName evidence="5">Planctomycete cytochrome C</fullName>
    </submittedName>
</protein>
<keyword evidence="3" id="KW-0175">Coiled coil</keyword>
<dbReference type="KEGG" id="amuc:Pan181_31710"/>
<dbReference type="Proteomes" id="UP000315750">
    <property type="component" value="Chromosome"/>
</dbReference>
<dbReference type="InterPro" id="IPR013320">
    <property type="entry name" value="ConA-like_dom_sf"/>
</dbReference>
<dbReference type="SMART" id="SM00560">
    <property type="entry name" value="LamGL"/>
    <property type="match status" value="1"/>
</dbReference>
<keyword evidence="2" id="KW-1015">Disulfide bond</keyword>
<evidence type="ECO:0000256" key="2">
    <source>
        <dbReference type="ARBA" id="ARBA00023157"/>
    </source>
</evidence>
<gene>
    <name evidence="5" type="ORF">Pan181_31710</name>
</gene>
<feature type="coiled-coil region" evidence="3">
    <location>
        <begin position="379"/>
        <end position="406"/>
    </location>
</feature>
<evidence type="ECO:0000256" key="1">
    <source>
        <dbReference type="ARBA" id="ARBA00022729"/>
    </source>
</evidence>
<evidence type="ECO:0000259" key="4">
    <source>
        <dbReference type="SMART" id="SM00560"/>
    </source>
</evidence>
<dbReference type="Pfam" id="PF07587">
    <property type="entry name" value="PSD1"/>
    <property type="match status" value="1"/>
</dbReference>
<evidence type="ECO:0000256" key="3">
    <source>
        <dbReference type="SAM" id="Coils"/>
    </source>
</evidence>
<evidence type="ECO:0000313" key="6">
    <source>
        <dbReference type="Proteomes" id="UP000315750"/>
    </source>
</evidence>
<dbReference type="Gene3D" id="2.60.120.200">
    <property type="match status" value="1"/>
</dbReference>
<dbReference type="PANTHER" id="PTHR35889:SF3">
    <property type="entry name" value="F-BOX DOMAIN-CONTAINING PROTEIN"/>
    <property type="match status" value="1"/>
</dbReference>
<name>A0A518AQF9_9BACT</name>
<dbReference type="Pfam" id="PF07635">
    <property type="entry name" value="PSCyt1"/>
    <property type="match status" value="1"/>
</dbReference>
<sequence>MGGRIAWCLVWLLVGIGWPVVGFAQQESQVSFNRDVLPILSDKCFHCHGRDAANQSSEFRLDTRENAIADLGGYVGVKPGDLAASELHARIHSEGDDRMPPREAVRQLTEKEKQLLDQWIESGAAYETHWAFATLPESVPVPAKGKGWAKNDIDRFVAAKIEAAGLRPNVEASKETWLRRVTFDLTGLPPTTTEIDAFLADDSADAYEEVVDQLLTRPACAERLAAEWLDVARYADSYGYQVDSERFVWPWRDWVIEAFQRNQPYDEFITWQLAGDLLPEATQEQRLATTFNRLHSHKKEGGVAVEEFRVENVADRAHTVATALMGLTFECARCHDHKYDPITTKDYYRFSSFFANIDERGLISYFTDAVPTPSMPLVTDEEQQELDKAQGEIAAAEHRLKQIESDAESDFASWLASEPKISEIRGKVSHLSFDAPEQVDSAEKPTTLTIADQVRPDAPASTSAANLLMPGKVGTAIKLTGDDAVEIPTVGQFSRDQPFSIALWIQPSEVTERAVIYRHSRGWDDAGSIGYELTKLGSKLSAKLVHFWPGNAICVETVDVLQPGQWCHVLVTYDGSSKAAGLRIYLNGEPAKTEVVKDHLTRQITRWGGGENNLAIGSRYRDRGFKGGLVDEFQVFDRQLSSLEVRHVYDGADLEQAVVAALQVASRNSMDELRDYYLLAVHEPSRQARSELQQARQRWNKLMDATPAIMVMRELEQPLPAYVLVRGGYDNRGEEVQADTPSFLPAFPADLSRNRLGLAKWLTSDDHPLMARVTVNRYWQLMFGMGLVRTPEDFGAQGERPTHEKLLDWLARDFIEHDWDVHRLLKQMALSATYRQSAVVSKEVRMADPENRLLARSFHRQLSAEMLRDNVLAVSGLLANDVGGPPAKPYDLSLSYKPTTPATGAGLYRRSVYTFWQRTSPAPVMTTLNAGKREVCRVRREEVPSPLQALVMLNGTQFVEASRVFAGHLLKKHQEDDQALIEEAFRCLTSRRPTEGQLEVLQALYDEQRVFYTAQPAEADSLLAIGDAGNEPDLSPARHAAATVLVNAIMNLDQCVRLQ</sequence>
<keyword evidence="6" id="KW-1185">Reference proteome</keyword>
<evidence type="ECO:0000313" key="5">
    <source>
        <dbReference type="EMBL" id="QDU56959.1"/>
    </source>
</evidence>
<proteinExistence type="predicted"/>
<dbReference type="AlphaFoldDB" id="A0A518AQF9"/>
<dbReference type="PANTHER" id="PTHR35889">
    <property type="entry name" value="CYCLOINULO-OLIGOSACCHARIDE FRUCTANOTRANSFERASE-RELATED"/>
    <property type="match status" value="1"/>
</dbReference>